<dbReference type="InterPro" id="IPR054312">
    <property type="entry name" value="LPG0439_HIT-like"/>
</dbReference>
<evidence type="ECO:0000256" key="3">
    <source>
        <dbReference type="ARBA" id="ARBA00038362"/>
    </source>
</evidence>
<dbReference type="CDD" id="cd07067">
    <property type="entry name" value="HP_PGM_like"/>
    <property type="match status" value="1"/>
</dbReference>
<comment type="similarity">
    <text evidence="3">Belongs to the phosphoglycerate mutase family.</text>
</comment>
<dbReference type="SUPFAM" id="SSF53254">
    <property type="entry name" value="Phosphoglycerate mutase-like"/>
    <property type="match status" value="1"/>
</dbReference>
<gene>
    <name evidence="9" type="ORF">FME351_LOCUS6386</name>
    <name evidence="10" type="ORF">TSG867_LOCUS9026</name>
</gene>
<proteinExistence type="inferred from homology"/>
<dbReference type="PANTHER" id="PTHR46517:SF1">
    <property type="entry name" value="FRUCTOSE-2,6-BISPHOSPHATASE TIGAR"/>
    <property type="match status" value="1"/>
</dbReference>
<accession>A0A817XS07</accession>
<dbReference type="Pfam" id="PF22088">
    <property type="entry name" value="HIT-like"/>
    <property type="match status" value="1"/>
</dbReference>
<reference evidence="9" key="1">
    <citation type="submission" date="2021-02" db="EMBL/GenBank/DDBJ databases">
        <authorList>
            <person name="Nowell W R."/>
        </authorList>
    </citation>
    <scope>NUCLEOTIDE SEQUENCE</scope>
</reference>
<dbReference type="SMART" id="SM00855">
    <property type="entry name" value="PGAM"/>
    <property type="match status" value="1"/>
</dbReference>
<dbReference type="Gene3D" id="3.40.50.1240">
    <property type="entry name" value="Phosphoglycerate mutase-like"/>
    <property type="match status" value="1"/>
</dbReference>
<dbReference type="Proteomes" id="UP000663869">
    <property type="component" value="Unassembled WGS sequence"/>
</dbReference>
<feature type="domain" description="LPG0439 HIT-related" evidence="8">
    <location>
        <begin position="28"/>
        <end position="188"/>
    </location>
</feature>
<evidence type="ECO:0000256" key="7">
    <source>
        <dbReference type="PIRSR" id="PIRSR613078-2"/>
    </source>
</evidence>
<dbReference type="InterPro" id="IPR001345">
    <property type="entry name" value="PG/BPGM_mutase_AS"/>
</dbReference>
<evidence type="ECO:0000256" key="5">
    <source>
        <dbReference type="ARBA" id="ARBA00042275"/>
    </source>
</evidence>
<name>A0A817XS07_9BILA</name>
<dbReference type="GO" id="GO:0004331">
    <property type="term" value="F:fructose-2,6-bisphosphate 2-phosphatase activity"/>
    <property type="evidence" value="ECO:0007669"/>
    <property type="project" value="UniProtKB-EC"/>
</dbReference>
<dbReference type="InterPro" id="IPR013078">
    <property type="entry name" value="His_Pase_superF_clade-1"/>
</dbReference>
<dbReference type="GO" id="GO:0005829">
    <property type="term" value="C:cytosol"/>
    <property type="evidence" value="ECO:0007669"/>
    <property type="project" value="TreeGrafter"/>
</dbReference>
<dbReference type="AlphaFoldDB" id="A0A817XS07"/>
<evidence type="ECO:0000256" key="6">
    <source>
        <dbReference type="PIRSR" id="PIRSR613078-1"/>
    </source>
</evidence>
<dbReference type="Proteomes" id="UP000663862">
    <property type="component" value="Unassembled WGS sequence"/>
</dbReference>
<keyword evidence="2" id="KW-0378">Hydrolase</keyword>
<feature type="binding site" evidence="7">
    <location>
        <position position="269"/>
    </location>
    <ligand>
        <name>substrate</name>
    </ligand>
</feature>
<evidence type="ECO:0000313" key="11">
    <source>
        <dbReference type="Proteomes" id="UP000663869"/>
    </source>
</evidence>
<evidence type="ECO:0000256" key="1">
    <source>
        <dbReference type="ARBA" id="ARBA00000464"/>
    </source>
</evidence>
<dbReference type="GO" id="GO:0043456">
    <property type="term" value="P:regulation of pentose-phosphate shunt"/>
    <property type="evidence" value="ECO:0007669"/>
    <property type="project" value="TreeGrafter"/>
</dbReference>
<protein>
    <recommendedName>
        <fullName evidence="4">Fructose-2,6-bisphosphatase TIGAR</fullName>
    </recommendedName>
    <alternativeName>
        <fullName evidence="5">TP53-induced glycolysis and apoptosis regulator</fullName>
    </alternativeName>
</protein>
<comment type="caution">
    <text evidence="9">The sequence shown here is derived from an EMBL/GenBank/DDBJ whole genome shotgun (WGS) entry which is preliminary data.</text>
</comment>
<dbReference type="GO" id="GO:0045820">
    <property type="term" value="P:negative regulation of glycolytic process"/>
    <property type="evidence" value="ECO:0007669"/>
    <property type="project" value="TreeGrafter"/>
</dbReference>
<evidence type="ECO:0000256" key="4">
    <source>
        <dbReference type="ARBA" id="ARBA00040907"/>
    </source>
</evidence>
<dbReference type="InterPro" id="IPR051695">
    <property type="entry name" value="Phosphoglycerate_Mutase"/>
</dbReference>
<feature type="binding site" evidence="7">
    <location>
        <begin position="219"/>
        <end position="226"/>
    </location>
    <ligand>
        <name>substrate</name>
    </ligand>
</feature>
<feature type="active site" description="Tele-phosphohistidine intermediate" evidence="6">
    <location>
        <position position="220"/>
    </location>
</feature>
<sequence length="425" mass="48250">MSKTNQSTNSLSYSSDHWALQPYSLTNSNVIALAYFEQSDYAVCIHPEDKRGYRSIIRLIKNDQMISTINREYTSSERIGLALVMALVTEAYTRILPIAQNAVLGNNAHSFDPKTSTIQLGTSEEPIFLHGHVFGRGNPKEHYIENIPLDGPIPGMIFDLRAQSPHEPGNDKSVSWTPDEINKVVHRLKAEIDQIHNTYKAHGLTVITQNRFVDIYMVRHGETDWNTANKIQGHTDTQLNTKGKLQAQQLQEKFAGIDFTKVVSSDLIRARLTAELFLGPDKSTMIETSPLLRERYFGIWEGRSFVEFKSHVDQTVNLDNMTQEEYVSFKWHDTIESYFDVYERIKTVIRSILISSSASEGPVLLLSHGCVMRAILYSLKFQSGYRWEVDNGASLKLRVHADGQILLAACEGVKMHKSNEIFFSF</sequence>
<comment type="catalytic activity">
    <reaction evidence="1">
        <text>beta-D-fructose 2,6-bisphosphate + H2O = beta-D-fructose 6-phosphate + phosphate</text>
        <dbReference type="Rhea" id="RHEA:17289"/>
        <dbReference type="ChEBI" id="CHEBI:15377"/>
        <dbReference type="ChEBI" id="CHEBI:43474"/>
        <dbReference type="ChEBI" id="CHEBI:57634"/>
        <dbReference type="ChEBI" id="CHEBI:58579"/>
        <dbReference type="EC" id="3.1.3.46"/>
    </reaction>
</comment>
<evidence type="ECO:0000313" key="10">
    <source>
        <dbReference type="EMBL" id="CAF4343259.1"/>
    </source>
</evidence>
<dbReference type="PROSITE" id="PS00175">
    <property type="entry name" value="PG_MUTASE"/>
    <property type="match status" value="1"/>
</dbReference>
<dbReference type="EMBL" id="CAJNYU010000532">
    <property type="protein sequence ID" value="CAF3371530.1"/>
    <property type="molecule type" value="Genomic_DNA"/>
</dbReference>
<evidence type="ECO:0000256" key="2">
    <source>
        <dbReference type="ARBA" id="ARBA00022801"/>
    </source>
</evidence>
<dbReference type="EMBL" id="CAJOBQ010000385">
    <property type="protein sequence ID" value="CAF4343259.1"/>
    <property type="molecule type" value="Genomic_DNA"/>
</dbReference>
<dbReference type="InterPro" id="IPR029033">
    <property type="entry name" value="His_PPase_superfam"/>
</dbReference>
<organism evidence="9 11">
    <name type="scientific">Rotaria socialis</name>
    <dbReference type="NCBI Taxonomy" id="392032"/>
    <lineage>
        <taxon>Eukaryota</taxon>
        <taxon>Metazoa</taxon>
        <taxon>Spiralia</taxon>
        <taxon>Gnathifera</taxon>
        <taxon>Rotifera</taxon>
        <taxon>Eurotatoria</taxon>
        <taxon>Bdelloidea</taxon>
        <taxon>Philodinida</taxon>
        <taxon>Philodinidae</taxon>
        <taxon>Rotaria</taxon>
    </lineage>
</organism>
<evidence type="ECO:0000313" key="9">
    <source>
        <dbReference type="EMBL" id="CAF3371530.1"/>
    </source>
</evidence>
<dbReference type="Pfam" id="PF00300">
    <property type="entry name" value="His_Phos_1"/>
    <property type="match status" value="1"/>
</dbReference>
<evidence type="ECO:0000259" key="8">
    <source>
        <dbReference type="Pfam" id="PF22088"/>
    </source>
</evidence>
<dbReference type="PANTHER" id="PTHR46517">
    <property type="entry name" value="FRUCTOSE-2,6-BISPHOSPHATASE TIGAR"/>
    <property type="match status" value="1"/>
</dbReference>
<feature type="active site" description="Proton donor/acceptor" evidence="6">
    <location>
        <position position="294"/>
    </location>
</feature>